<dbReference type="CDD" id="cd13311">
    <property type="entry name" value="PH_Slm1"/>
    <property type="match status" value="1"/>
</dbReference>
<dbReference type="InterPro" id="IPR001849">
    <property type="entry name" value="PH_domain"/>
</dbReference>
<dbReference type="InterPro" id="IPR043453">
    <property type="entry name" value="Slm1_PH"/>
</dbReference>
<dbReference type="SUPFAM" id="SSF50729">
    <property type="entry name" value="PH domain-like"/>
    <property type="match status" value="1"/>
</dbReference>
<gene>
    <name evidence="4" type="ORF">SISNIDRAFT_455795</name>
</gene>
<dbReference type="Gene3D" id="1.20.1270.60">
    <property type="entry name" value="Arfaptin homology (AH) domain/BAR domain"/>
    <property type="match status" value="1"/>
</dbReference>
<evidence type="ECO:0000256" key="2">
    <source>
        <dbReference type="SAM" id="MobiDB-lite"/>
    </source>
</evidence>
<dbReference type="InterPro" id="IPR046868">
    <property type="entry name" value="BAR_4"/>
</dbReference>
<evidence type="ECO:0000256" key="1">
    <source>
        <dbReference type="ARBA" id="ARBA00022553"/>
    </source>
</evidence>
<dbReference type="PANTHER" id="PTHR31941:SF1">
    <property type="entry name" value="CYTOSKELETAL SIGNALING PROTEIN SLM1"/>
    <property type="match status" value="1"/>
</dbReference>
<dbReference type="Pfam" id="PF20399">
    <property type="entry name" value="PH_20"/>
    <property type="match status" value="1"/>
</dbReference>
<feature type="compositionally biased region" description="Polar residues" evidence="2">
    <location>
        <begin position="11"/>
        <end position="28"/>
    </location>
</feature>
<dbReference type="Pfam" id="PF20400">
    <property type="entry name" value="BAR_4"/>
    <property type="match status" value="1"/>
</dbReference>
<dbReference type="SMART" id="SM00233">
    <property type="entry name" value="PH"/>
    <property type="match status" value="1"/>
</dbReference>
<feature type="region of interest" description="Disordered" evidence="2">
    <location>
        <begin position="1"/>
        <end position="28"/>
    </location>
</feature>
<dbReference type="InterPro" id="IPR027267">
    <property type="entry name" value="AH/BAR_dom_sf"/>
</dbReference>
<sequence length="572" mass="63065">MNPNHEVASISRATSLSRTSKAGSTVSRNQSLIKKNVAPHDLRPSDILIERFVAWKAIVKQLIAYFEGIADIENNTAKELTKLGAVIQVPFRAGNQFLGEGGLQDIFYGVRDKTRTIADHHASLGRTIDSSIVQHLQKLRAEIKAHIKNIQNDTGKLAVSVARERDLSTKLIAELSRDIAMFKNTPMSVTAKDDPYVSNMAVARQLQKQVHEENALQKSIIIIQQNSAHFEQGIVRAIQSAWQTYDEWQTRASTQTEDVLRGLATHMGSLAPDREWIAFAARSDHLLDPDTPLRNPEHVEYPSREDPSVVPVHTGLLERKKRFTRSYSESYFVLTAAGYLHQYPSSDPTARITPVFSLFLPACTLGPPSSSTTSRSHKFHIETKKDGTGTLSSKTSTILGRSSSAYTFRARSHEDMMEWWNDIRMLVARYLVASEQMERSGPIAAAVRAAGYLSEDEEEEEEDGSSVEEEADDEVVGGYHSAAEGDESGLPSYSHPNGNGVAVGANGYPIDKKHHEGADLGRRPSKRQQEKAPEGQEPRIHPDVNEEQAGSSSPGNGAPGPAPTESRFQEGL</sequence>
<feature type="compositionally biased region" description="Basic and acidic residues" evidence="2">
    <location>
        <begin position="510"/>
        <end position="544"/>
    </location>
</feature>
<accession>A0A164TQT6</accession>
<evidence type="ECO:0000313" key="4">
    <source>
        <dbReference type="EMBL" id="KZS92567.1"/>
    </source>
</evidence>
<feature type="domain" description="PH" evidence="3">
    <location>
        <begin position="310"/>
        <end position="428"/>
    </location>
</feature>
<evidence type="ECO:0000259" key="3">
    <source>
        <dbReference type="PROSITE" id="PS50003"/>
    </source>
</evidence>
<keyword evidence="1" id="KW-0597">Phosphoprotein</keyword>
<feature type="compositionally biased region" description="Low complexity" evidence="2">
    <location>
        <begin position="497"/>
        <end position="507"/>
    </location>
</feature>
<dbReference type="EMBL" id="KV419410">
    <property type="protein sequence ID" value="KZS92567.1"/>
    <property type="molecule type" value="Genomic_DNA"/>
</dbReference>
<keyword evidence="5" id="KW-1185">Reference proteome</keyword>
<dbReference type="PROSITE" id="PS50003">
    <property type="entry name" value="PH_DOMAIN"/>
    <property type="match status" value="1"/>
</dbReference>
<dbReference type="STRING" id="1314777.A0A164TQT6"/>
<feature type="region of interest" description="Disordered" evidence="2">
    <location>
        <begin position="450"/>
        <end position="572"/>
    </location>
</feature>
<proteinExistence type="predicted"/>
<reference evidence="4 5" key="1">
    <citation type="journal article" date="2016" name="Mol. Biol. Evol.">
        <title>Comparative Genomics of Early-Diverging Mushroom-Forming Fungi Provides Insights into the Origins of Lignocellulose Decay Capabilities.</title>
        <authorList>
            <person name="Nagy L.G."/>
            <person name="Riley R."/>
            <person name="Tritt A."/>
            <person name="Adam C."/>
            <person name="Daum C."/>
            <person name="Floudas D."/>
            <person name="Sun H."/>
            <person name="Yadav J.S."/>
            <person name="Pangilinan J."/>
            <person name="Larsson K.H."/>
            <person name="Matsuura K."/>
            <person name="Barry K."/>
            <person name="Labutti K."/>
            <person name="Kuo R."/>
            <person name="Ohm R.A."/>
            <person name="Bhattacharya S.S."/>
            <person name="Shirouzu T."/>
            <person name="Yoshinaga Y."/>
            <person name="Martin F.M."/>
            <person name="Grigoriev I.V."/>
            <person name="Hibbett D.S."/>
        </authorList>
    </citation>
    <scope>NUCLEOTIDE SEQUENCE [LARGE SCALE GENOMIC DNA]</scope>
    <source>
        <strain evidence="4 5">HHB9708</strain>
    </source>
</reference>
<protein>
    <submittedName>
        <fullName evidence="4">Cytoplasm protein</fullName>
    </submittedName>
</protein>
<feature type="compositionally biased region" description="Acidic residues" evidence="2">
    <location>
        <begin position="454"/>
        <end position="475"/>
    </location>
</feature>
<name>A0A164TQT6_9AGAM</name>
<organism evidence="4 5">
    <name type="scientific">Sistotremastrum niveocremeum HHB9708</name>
    <dbReference type="NCBI Taxonomy" id="1314777"/>
    <lineage>
        <taxon>Eukaryota</taxon>
        <taxon>Fungi</taxon>
        <taxon>Dikarya</taxon>
        <taxon>Basidiomycota</taxon>
        <taxon>Agaricomycotina</taxon>
        <taxon>Agaricomycetes</taxon>
        <taxon>Sistotremastrales</taxon>
        <taxon>Sistotremastraceae</taxon>
        <taxon>Sertulicium</taxon>
        <taxon>Sertulicium niveocremeum</taxon>
    </lineage>
</organism>
<dbReference type="InterPro" id="IPR046869">
    <property type="entry name" value="SLM1/RGC1-like_PH"/>
</dbReference>
<evidence type="ECO:0000313" key="5">
    <source>
        <dbReference type="Proteomes" id="UP000076722"/>
    </source>
</evidence>
<dbReference type="PANTHER" id="PTHR31941">
    <property type="entry name" value="CYTOSKELETAL SIGNALING PROTEIN SLM1"/>
    <property type="match status" value="1"/>
</dbReference>
<dbReference type="OrthoDB" id="5598057at2759"/>
<dbReference type="Gene3D" id="2.30.29.30">
    <property type="entry name" value="Pleckstrin-homology domain (PH domain)/Phosphotyrosine-binding domain (PTB)"/>
    <property type="match status" value="1"/>
</dbReference>
<dbReference type="InterPro" id="IPR011993">
    <property type="entry name" value="PH-like_dom_sf"/>
</dbReference>
<dbReference type="AlphaFoldDB" id="A0A164TQT6"/>
<dbReference type="SUPFAM" id="SSF103657">
    <property type="entry name" value="BAR/IMD domain-like"/>
    <property type="match status" value="1"/>
</dbReference>
<dbReference type="Proteomes" id="UP000076722">
    <property type="component" value="Unassembled WGS sequence"/>
</dbReference>